<proteinExistence type="predicted"/>
<accession>A0A7J6U959</accession>
<organism evidence="2 3">
    <name type="scientific">Perkinsus olseni</name>
    <name type="common">Perkinsus atlanticus</name>
    <dbReference type="NCBI Taxonomy" id="32597"/>
    <lineage>
        <taxon>Eukaryota</taxon>
        <taxon>Sar</taxon>
        <taxon>Alveolata</taxon>
        <taxon>Perkinsozoa</taxon>
        <taxon>Perkinsea</taxon>
        <taxon>Perkinsida</taxon>
        <taxon>Perkinsidae</taxon>
        <taxon>Perkinsus</taxon>
    </lineage>
</organism>
<feature type="non-terminal residue" evidence="2">
    <location>
        <position position="1"/>
    </location>
</feature>
<gene>
    <name evidence="2" type="ORF">FOZ62_009865</name>
</gene>
<dbReference type="Proteomes" id="UP000574390">
    <property type="component" value="Unassembled WGS sequence"/>
</dbReference>
<feature type="non-terminal residue" evidence="2">
    <location>
        <position position="266"/>
    </location>
</feature>
<sequence>DYPPWWKVSSFDTLTNTAFCDFKNFADNYAVPGPILRSSKILSIVVEDTGIHTDVVGCPEIDDRPAVHMTLKTYRRDERNATAFYFDDHPRPNNAGLDPLRVIDISSIRDKKHKLNLEASKVEFMPKGYWFQGYWYDEDDDGWYDDDDDDDDDEDDDDEDDNEERAFFIENDDDIPSPEEYEEPRQHIFDASKKRNINTATTDLPIVELEEVCLAAMELVKETFPDFNHWCAVFHGVAEEALTAAKLGSWQFVPIDSGYLVIPPAN</sequence>
<comment type="caution">
    <text evidence="2">The sequence shown here is derived from an EMBL/GenBank/DDBJ whole genome shotgun (WGS) entry which is preliminary data.</text>
</comment>
<evidence type="ECO:0000313" key="3">
    <source>
        <dbReference type="Proteomes" id="UP000574390"/>
    </source>
</evidence>
<protein>
    <submittedName>
        <fullName evidence="2">Uncharacterized protein</fullName>
    </submittedName>
</protein>
<feature type="region of interest" description="Disordered" evidence="1">
    <location>
        <begin position="142"/>
        <end position="161"/>
    </location>
</feature>
<evidence type="ECO:0000256" key="1">
    <source>
        <dbReference type="SAM" id="MobiDB-lite"/>
    </source>
</evidence>
<dbReference type="EMBL" id="JABANM010002023">
    <property type="protein sequence ID" value="KAF4753277.1"/>
    <property type="molecule type" value="Genomic_DNA"/>
</dbReference>
<name>A0A7J6U959_PEROL</name>
<dbReference type="AlphaFoldDB" id="A0A7J6U959"/>
<reference evidence="2 3" key="1">
    <citation type="submission" date="2020-04" db="EMBL/GenBank/DDBJ databases">
        <title>Perkinsus olseni comparative genomics.</title>
        <authorList>
            <person name="Bogema D.R."/>
        </authorList>
    </citation>
    <scope>NUCLEOTIDE SEQUENCE [LARGE SCALE GENOMIC DNA]</scope>
    <source>
        <strain evidence="2">ATCC PRA-205</strain>
    </source>
</reference>
<evidence type="ECO:0000313" key="2">
    <source>
        <dbReference type="EMBL" id="KAF4753277.1"/>
    </source>
</evidence>